<comment type="subcellular location">
    <subcellularLocation>
        <location evidence="1">Nucleus</location>
    </subcellularLocation>
</comment>
<evidence type="ECO:0000256" key="7">
    <source>
        <dbReference type="SAM" id="MobiDB-lite"/>
    </source>
</evidence>
<feature type="domain" description="SURP motif" evidence="8">
    <location>
        <begin position="24"/>
        <end position="66"/>
    </location>
</feature>
<evidence type="ECO:0000259" key="8">
    <source>
        <dbReference type="PROSITE" id="PS50128"/>
    </source>
</evidence>
<evidence type="ECO:0000256" key="1">
    <source>
        <dbReference type="ARBA" id="ARBA00004123"/>
    </source>
</evidence>
<dbReference type="SMART" id="SM00648">
    <property type="entry name" value="SWAP"/>
    <property type="match status" value="2"/>
</dbReference>
<organism evidence="9 10">
    <name type="scientific">Komagataella pastoris</name>
    <name type="common">Yeast</name>
    <name type="synonym">Pichia pastoris</name>
    <dbReference type="NCBI Taxonomy" id="4922"/>
    <lineage>
        <taxon>Eukaryota</taxon>
        <taxon>Fungi</taxon>
        <taxon>Dikarya</taxon>
        <taxon>Ascomycota</taxon>
        <taxon>Saccharomycotina</taxon>
        <taxon>Pichiomycetes</taxon>
        <taxon>Pichiales</taxon>
        <taxon>Pichiaceae</taxon>
        <taxon>Komagataella</taxon>
    </lineage>
</organism>
<dbReference type="InterPro" id="IPR000061">
    <property type="entry name" value="Surp"/>
</dbReference>
<proteinExistence type="predicted"/>
<keyword evidence="4" id="KW-0677">Repeat</keyword>
<dbReference type="SUPFAM" id="SSF109905">
    <property type="entry name" value="Surp module (SWAP domain)"/>
    <property type="match status" value="2"/>
</dbReference>
<dbReference type="InterPro" id="IPR022030">
    <property type="entry name" value="SF3A1_dom"/>
</dbReference>
<evidence type="ECO:0000313" key="10">
    <source>
        <dbReference type="Proteomes" id="UP000094565"/>
    </source>
</evidence>
<evidence type="ECO:0000256" key="2">
    <source>
        <dbReference type="ARBA" id="ARBA00022664"/>
    </source>
</evidence>
<dbReference type="AlphaFoldDB" id="A0A1B2JBB2"/>
<keyword evidence="10" id="KW-1185">Reference proteome</keyword>
<dbReference type="PANTHER" id="PTHR15316">
    <property type="entry name" value="SPLICEOSOME ASSOCIATED PROTEIN 114/SWAP SPLICING FACTOR-RELATED"/>
    <property type="match status" value="1"/>
</dbReference>
<dbReference type="GO" id="GO:0045292">
    <property type="term" value="P:mRNA cis splicing, via spliceosome"/>
    <property type="evidence" value="ECO:0007669"/>
    <property type="project" value="InterPro"/>
</dbReference>
<dbReference type="PROSITE" id="PS50128">
    <property type="entry name" value="SURP"/>
    <property type="match status" value="2"/>
</dbReference>
<evidence type="ECO:0000256" key="3">
    <source>
        <dbReference type="ARBA" id="ARBA00022728"/>
    </source>
</evidence>
<reference evidence="9 10" key="1">
    <citation type="submission" date="2016-02" db="EMBL/GenBank/DDBJ databases">
        <title>Comparative genomic and transcriptomic foundation for Pichia pastoris.</title>
        <authorList>
            <person name="Love K.R."/>
            <person name="Shah K.A."/>
            <person name="Whittaker C.A."/>
            <person name="Wu J."/>
            <person name="Bartlett M.C."/>
            <person name="Ma D."/>
            <person name="Leeson R.L."/>
            <person name="Priest M."/>
            <person name="Young S.K."/>
            <person name="Love J.C."/>
        </authorList>
    </citation>
    <scope>NUCLEOTIDE SEQUENCE [LARGE SCALE GENOMIC DNA]</scope>
    <source>
        <strain evidence="9 10">ATCC 28485</strain>
    </source>
</reference>
<keyword evidence="2" id="KW-0507">mRNA processing</keyword>
<dbReference type="PANTHER" id="PTHR15316:SF1">
    <property type="entry name" value="SPLICING FACTOR 3A SUBUNIT 1"/>
    <property type="match status" value="1"/>
</dbReference>
<feature type="domain" description="SURP motif" evidence="8">
    <location>
        <begin position="119"/>
        <end position="166"/>
    </location>
</feature>
<feature type="region of interest" description="Disordered" evidence="7">
    <location>
        <begin position="392"/>
        <end position="457"/>
    </location>
</feature>
<dbReference type="GO" id="GO:0003723">
    <property type="term" value="F:RNA binding"/>
    <property type="evidence" value="ECO:0007669"/>
    <property type="project" value="InterPro"/>
</dbReference>
<dbReference type="GO" id="GO:0071004">
    <property type="term" value="C:U2-type prespliceosome"/>
    <property type="evidence" value="ECO:0007669"/>
    <property type="project" value="TreeGrafter"/>
</dbReference>
<feature type="region of interest" description="Disordered" evidence="7">
    <location>
        <begin position="287"/>
        <end position="308"/>
    </location>
</feature>
<protein>
    <submittedName>
        <fullName evidence="9">BA75_03224T0</fullName>
    </submittedName>
</protein>
<evidence type="ECO:0000256" key="4">
    <source>
        <dbReference type="ARBA" id="ARBA00022737"/>
    </source>
</evidence>
<dbReference type="OrthoDB" id="447637at2759"/>
<dbReference type="Gene3D" id="1.10.10.790">
    <property type="entry name" value="Surp module"/>
    <property type="match status" value="2"/>
</dbReference>
<dbReference type="InterPro" id="IPR045146">
    <property type="entry name" value="SF3A1"/>
</dbReference>
<dbReference type="Pfam" id="PF12230">
    <property type="entry name" value="PRP21_like_P"/>
    <property type="match status" value="1"/>
</dbReference>
<keyword evidence="3" id="KW-0747">Spliceosome</keyword>
<dbReference type="GO" id="GO:0000381">
    <property type="term" value="P:regulation of alternative mRNA splicing, via spliceosome"/>
    <property type="evidence" value="ECO:0007669"/>
    <property type="project" value="TreeGrafter"/>
</dbReference>
<dbReference type="FunFam" id="1.10.10.790:FF:000002">
    <property type="entry name" value="Splicing factor 3A subunit 1"/>
    <property type="match status" value="1"/>
</dbReference>
<feature type="compositionally biased region" description="Basic and acidic residues" evidence="7">
    <location>
        <begin position="435"/>
        <end position="448"/>
    </location>
</feature>
<evidence type="ECO:0000256" key="6">
    <source>
        <dbReference type="ARBA" id="ARBA00023242"/>
    </source>
</evidence>
<evidence type="ECO:0000256" key="5">
    <source>
        <dbReference type="ARBA" id="ARBA00023187"/>
    </source>
</evidence>
<dbReference type="Pfam" id="PF01805">
    <property type="entry name" value="Surp"/>
    <property type="match status" value="2"/>
</dbReference>
<keyword evidence="6" id="KW-0539">Nucleus</keyword>
<accession>A0A1B2JBB2</accession>
<dbReference type="EMBL" id="CP014585">
    <property type="protein sequence ID" value="ANZ75261.1"/>
    <property type="molecule type" value="Genomic_DNA"/>
</dbReference>
<dbReference type="InterPro" id="IPR035967">
    <property type="entry name" value="SWAP/Surp_sf"/>
</dbReference>
<name>A0A1B2JBB2_PICPA</name>
<keyword evidence="5" id="KW-0508">mRNA splicing</keyword>
<dbReference type="GO" id="GO:0071013">
    <property type="term" value="C:catalytic step 2 spliceosome"/>
    <property type="evidence" value="ECO:0007669"/>
    <property type="project" value="TreeGrafter"/>
</dbReference>
<sequence length="457" mass="52892">MVQEDIPQDIPEGVILPPSAVQEIINKTAGYVHRNGASFETRIKEKELHNNKFQFLIDEDPYNAFYKWKLEQLKSNKTIDTVSNEQLQDTESRTQEISRPQDLEFLVDFKPMSSLDHDIIKLTALYVAVDKHTGNGVFRKNFEQSFGGKNAQFGFLDPTHSLNSLFNQYVNQYMLLLRLMKDKEKSDIFAKIKLGCNSVHSLLDKSFSRAEYLQQEKMKEEHKRAKDEAMTLEFASIDWQDFTLVQVIEFTEEDFHSELALPLNLSELQYRSLEEKSSGLLIEEAPPSFQETEEPKVENVPRRKAPKGMKIRAAGETRLGRMNEPKEKSIKCPLTGELVPESKFQDHINVLLRDPKYNEERARYEAKVSKSNLTTDEVLNNVSILANARKIREAKQSQSQLNTEDNDRKRPLQWDGYSASSQAIKKQAKQMYSAEEIKEQKRQRKESLNRIGSHKQQ</sequence>
<gene>
    <name evidence="9" type="ORF">ATY40_BA7503224</name>
</gene>
<evidence type="ECO:0000313" key="9">
    <source>
        <dbReference type="EMBL" id="ANZ75261.1"/>
    </source>
</evidence>
<dbReference type="GO" id="GO:0005686">
    <property type="term" value="C:U2 snRNP"/>
    <property type="evidence" value="ECO:0007669"/>
    <property type="project" value="TreeGrafter"/>
</dbReference>
<dbReference type="Proteomes" id="UP000094565">
    <property type="component" value="Chromosome 2"/>
</dbReference>